<sequence length="492" mass="53628">MSDKKPTNPLNLKNPKLLQQASFINNEFKPAKSSETIAVHNPFNGKFIGSIPSLSVAEIEHAVDCALMAQADWASKTAFARAKILHAWADLIDAHKEDLAIIMTSEQGKPIKESRGEIDYACSYIRFFAEEGKRIYGDILPADKDGMRYIVLKQPVGVCACITPWNFPVAMFARKVAPALASGSVMLVKPASQTPFSALAFGVLAVSAGLPKGVFQVITGKADTVGQVFTKNANIAKFSFTGSTEVGKKLMAQCSQTVKKVSLELGGNAPFIVFDDANLDSAVDGLIASKYRNAGQTCVCANRIYLHTAIKDEFIKLYQQKVEQLIVGNGLDETTDIGPLINQATMDKALTLMQNAMDQGATLVTGGQIHNRSKLCLTPTILDNVNENMDIATTEIFAPISAIYHFDDEKDVIRRANDTIFGLACYFYTNDLARSWRVSQQLEYGMVGQNTGLISTAVAPFGGIKQSGFGREGSKYGIEEYLNLKYWAINID</sequence>
<dbReference type="Proteomes" id="UP000023795">
    <property type="component" value="Unassembled WGS sequence"/>
</dbReference>
<proteinExistence type="inferred from homology"/>
<name>L2F933_9GAMM</name>
<dbReference type="FunFam" id="3.40.605.10:FF:000005">
    <property type="entry name" value="Succinate-semialdehyde dehydrogenase I"/>
    <property type="match status" value="1"/>
</dbReference>
<keyword evidence="2 4" id="KW-0560">Oxidoreductase</keyword>
<evidence type="ECO:0000313" key="7">
    <source>
        <dbReference type="Proteomes" id="UP000023795"/>
    </source>
</evidence>
<dbReference type="PANTHER" id="PTHR43353:SF5">
    <property type="entry name" value="SUCCINATE-SEMIALDEHYDE DEHYDROGENASE, MITOCHONDRIAL"/>
    <property type="match status" value="1"/>
</dbReference>
<dbReference type="AlphaFoldDB" id="L2F933"/>
<reference evidence="6 7" key="1">
    <citation type="journal article" date="2013" name="Genome Announc.">
        <title>Genome Sequence of Moraxella macacae 0408225, a Novel Bacterial Species Isolated from a Cynomolgus Macaque with Epistaxis.</title>
        <authorList>
            <person name="Ladner J.T."/>
            <person name="Whitehouse C.A."/>
            <person name="Koroleva G.I."/>
            <person name="Palacios G.F."/>
        </authorList>
    </citation>
    <scope>NUCLEOTIDE SEQUENCE [LARGE SCALE GENOMIC DNA]</scope>
    <source>
        <strain evidence="6 7">0408225</strain>
    </source>
</reference>
<dbReference type="FunFam" id="3.40.309.10:FF:000004">
    <property type="entry name" value="Succinate-semialdehyde dehydrogenase I"/>
    <property type="match status" value="1"/>
</dbReference>
<dbReference type="eggNOG" id="COG1012">
    <property type="taxonomic scope" value="Bacteria"/>
</dbReference>
<dbReference type="PATRIC" id="fig|1230338.3.peg.587"/>
<organism evidence="6 7">
    <name type="scientific">Moraxella macacae 0408225</name>
    <dbReference type="NCBI Taxonomy" id="1230338"/>
    <lineage>
        <taxon>Bacteria</taxon>
        <taxon>Pseudomonadati</taxon>
        <taxon>Pseudomonadota</taxon>
        <taxon>Gammaproteobacteria</taxon>
        <taxon>Moraxellales</taxon>
        <taxon>Moraxellaceae</taxon>
        <taxon>Moraxella</taxon>
    </lineage>
</organism>
<dbReference type="InterPro" id="IPR050740">
    <property type="entry name" value="Aldehyde_DH_Superfamily"/>
</dbReference>
<dbReference type="Pfam" id="PF00171">
    <property type="entry name" value="Aldedh"/>
    <property type="match status" value="1"/>
</dbReference>
<dbReference type="PROSITE" id="PS00070">
    <property type="entry name" value="ALDEHYDE_DEHYDR_CYS"/>
    <property type="match status" value="1"/>
</dbReference>
<evidence type="ECO:0000256" key="1">
    <source>
        <dbReference type="ARBA" id="ARBA00009986"/>
    </source>
</evidence>
<dbReference type="Gene3D" id="3.40.605.10">
    <property type="entry name" value="Aldehyde Dehydrogenase, Chain A, domain 1"/>
    <property type="match status" value="1"/>
</dbReference>
<feature type="domain" description="Aldehyde dehydrogenase" evidence="5">
    <location>
        <begin position="32"/>
        <end position="485"/>
    </location>
</feature>
<dbReference type="Gene3D" id="3.40.309.10">
    <property type="entry name" value="Aldehyde Dehydrogenase, Chain A, domain 2"/>
    <property type="match status" value="1"/>
</dbReference>
<keyword evidence="7" id="KW-1185">Reference proteome</keyword>
<comment type="caution">
    <text evidence="6">The sequence shown here is derived from an EMBL/GenBank/DDBJ whole genome shotgun (WGS) entry which is preliminary data.</text>
</comment>
<evidence type="ECO:0000256" key="3">
    <source>
        <dbReference type="PROSITE-ProRule" id="PRU10007"/>
    </source>
</evidence>
<dbReference type="InterPro" id="IPR016162">
    <property type="entry name" value="Ald_DH_N"/>
</dbReference>
<accession>L2F933</accession>
<protein>
    <submittedName>
        <fullName evidence="6">Succinic semialdehyde dehydrogenase Msp75</fullName>
    </submittedName>
</protein>
<dbReference type="InterPro" id="IPR015590">
    <property type="entry name" value="Aldehyde_DH_dom"/>
</dbReference>
<dbReference type="OrthoDB" id="9812625at2"/>
<dbReference type="CDD" id="cd07103">
    <property type="entry name" value="ALDH_F5_SSADH_GabD"/>
    <property type="match status" value="1"/>
</dbReference>
<dbReference type="GO" id="GO:0005829">
    <property type="term" value="C:cytosol"/>
    <property type="evidence" value="ECO:0007669"/>
    <property type="project" value="TreeGrafter"/>
</dbReference>
<dbReference type="PANTHER" id="PTHR43353">
    <property type="entry name" value="SUCCINATE-SEMIALDEHYDE DEHYDROGENASE, MITOCHONDRIAL"/>
    <property type="match status" value="1"/>
</dbReference>
<dbReference type="InterPro" id="IPR016160">
    <property type="entry name" value="Ald_DH_CS_CYS"/>
</dbReference>
<dbReference type="EMBL" id="ANIN01000001">
    <property type="protein sequence ID" value="ELA09276.1"/>
    <property type="molecule type" value="Genomic_DNA"/>
</dbReference>
<evidence type="ECO:0000256" key="4">
    <source>
        <dbReference type="RuleBase" id="RU003345"/>
    </source>
</evidence>
<dbReference type="InterPro" id="IPR016163">
    <property type="entry name" value="Ald_DH_C"/>
</dbReference>
<dbReference type="RefSeq" id="WP_009767096.1">
    <property type="nucleotide sequence ID" value="NZ_ANIN01000001.1"/>
</dbReference>
<comment type="similarity">
    <text evidence="1 4">Belongs to the aldehyde dehydrogenase family.</text>
</comment>
<dbReference type="PROSITE" id="PS00687">
    <property type="entry name" value="ALDEHYDE_DEHYDR_GLU"/>
    <property type="match status" value="1"/>
</dbReference>
<dbReference type="SUPFAM" id="SSF53720">
    <property type="entry name" value="ALDH-like"/>
    <property type="match status" value="1"/>
</dbReference>
<dbReference type="GO" id="GO:0004777">
    <property type="term" value="F:succinate-semialdehyde dehydrogenase (NAD+) activity"/>
    <property type="evidence" value="ECO:0007669"/>
    <property type="project" value="TreeGrafter"/>
</dbReference>
<evidence type="ECO:0000259" key="5">
    <source>
        <dbReference type="Pfam" id="PF00171"/>
    </source>
</evidence>
<dbReference type="FunFam" id="3.40.605.10:FF:000026">
    <property type="entry name" value="Aldehyde dehydrogenase, putative"/>
    <property type="match status" value="1"/>
</dbReference>
<gene>
    <name evidence="6" type="ORF">MOMA_02685</name>
</gene>
<feature type="active site" evidence="3">
    <location>
        <position position="264"/>
    </location>
</feature>
<evidence type="ECO:0000313" key="6">
    <source>
        <dbReference type="EMBL" id="ELA09276.1"/>
    </source>
</evidence>
<dbReference type="InterPro" id="IPR016161">
    <property type="entry name" value="Ald_DH/histidinol_DH"/>
</dbReference>
<evidence type="ECO:0000256" key="2">
    <source>
        <dbReference type="ARBA" id="ARBA00023002"/>
    </source>
</evidence>
<dbReference type="GO" id="GO:0009450">
    <property type="term" value="P:gamma-aminobutyric acid catabolic process"/>
    <property type="evidence" value="ECO:0007669"/>
    <property type="project" value="TreeGrafter"/>
</dbReference>
<dbReference type="STRING" id="1230338.MOMA_02685"/>
<dbReference type="InterPro" id="IPR029510">
    <property type="entry name" value="Ald_DH_CS_GLU"/>
</dbReference>